<dbReference type="Proteomes" id="UP001596292">
    <property type="component" value="Unassembled WGS sequence"/>
</dbReference>
<organism evidence="1 2">
    <name type="scientific">Methylobacterium komagatae</name>
    <dbReference type="NCBI Taxonomy" id="374425"/>
    <lineage>
        <taxon>Bacteria</taxon>
        <taxon>Pseudomonadati</taxon>
        <taxon>Pseudomonadota</taxon>
        <taxon>Alphaproteobacteria</taxon>
        <taxon>Hyphomicrobiales</taxon>
        <taxon>Methylobacteriaceae</taxon>
        <taxon>Methylobacterium</taxon>
    </lineage>
</organism>
<reference evidence="2" key="1">
    <citation type="journal article" date="2019" name="Int. J. Syst. Evol. Microbiol.">
        <title>The Global Catalogue of Microorganisms (GCM) 10K type strain sequencing project: providing services to taxonomists for standard genome sequencing and annotation.</title>
        <authorList>
            <consortium name="The Broad Institute Genomics Platform"/>
            <consortium name="The Broad Institute Genome Sequencing Center for Infectious Disease"/>
            <person name="Wu L."/>
            <person name="Ma J."/>
        </authorList>
    </citation>
    <scope>NUCLEOTIDE SEQUENCE [LARGE SCALE GENOMIC DNA]</scope>
    <source>
        <strain evidence="2">CCUG 48316</strain>
    </source>
</reference>
<evidence type="ECO:0000313" key="1">
    <source>
        <dbReference type="EMBL" id="MFC6789124.1"/>
    </source>
</evidence>
<accession>A0ABW2BGU6</accession>
<gene>
    <name evidence="1" type="ORF">ACFQE0_05450</name>
</gene>
<keyword evidence="2" id="KW-1185">Reference proteome</keyword>
<dbReference type="RefSeq" id="WP_378967828.1">
    <property type="nucleotide sequence ID" value="NZ_JBHSWN010000001.1"/>
</dbReference>
<protein>
    <submittedName>
        <fullName evidence="1">C-type cytochrome</fullName>
    </submittedName>
</protein>
<dbReference type="SUPFAM" id="SSF46626">
    <property type="entry name" value="Cytochrome c"/>
    <property type="match status" value="1"/>
</dbReference>
<dbReference type="InterPro" id="IPR036909">
    <property type="entry name" value="Cyt_c-like_dom_sf"/>
</dbReference>
<sequence>MPAWRGKIPDEQMWQLAAYVKSLNQPGGIAPPL</sequence>
<dbReference type="EMBL" id="JBHSWN010000001">
    <property type="protein sequence ID" value="MFC6789124.1"/>
    <property type="molecule type" value="Genomic_DNA"/>
</dbReference>
<proteinExistence type="predicted"/>
<evidence type="ECO:0000313" key="2">
    <source>
        <dbReference type="Proteomes" id="UP001596292"/>
    </source>
</evidence>
<name>A0ABW2BGU6_9HYPH</name>
<dbReference type="Gene3D" id="1.10.760.10">
    <property type="entry name" value="Cytochrome c-like domain"/>
    <property type="match status" value="1"/>
</dbReference>
<comment type="caution">
    <text evidence="1">The sequence shown here is derived from an EMBL/GenBank/DDBJ whole genome shotgun (WGS) entry which is preliminary data.</text>
</comment>